<feature type="compositionally biased region" description="Basic and acidic residues" evidence="6">
    <location>
        <begin position="1"/>
        <end position="11"/>
    </location>
</feature>
<evidence type="ECO:0000259" key="7">
    <source>
        <dbReference type="Pfam" id="PF08216"/>
    </source>
</evidence>
<dbReference type="InterPro" id="IPR013180">
    <property type="entry name" value="CTNNBL1_N"/>
</dbReference>
<organism evidence="8 9">
    <name type="scientific">Cryptosporidium parvum (strain Iowa II)</name>
    <dbReference type="NCBI Taxonomy" id="353152"/>
    <lineage>
        <taxon>Eukaryota</taxon>
        <taxon>Sar</taxon>
        <taxon>Alveolata</taxon>
        <taxon>Apicomplexa</taxon>
        <taxon>Conoidasida</taxon>
        <taxon>Coccidia</taxon>
        <taxon>Eucoccidiorida</taxon>
        <taxon>Eimeriorina</taxon>
        <taxon>Cryptosporidiidae</taxon>
        <taxon>Cryptosporidium</taxon>
    </lineage>
</organism>
<evidence type="ECO:0000256" key="4">
    <source>
        <dbReference type="ARBA" id="ARBA00023054"/>
    </source>
</evidence>
<evidence type="ECO:0000256" key="5">
    <source>
        <dbReference type="ARBA" id="ARBA00023242"/>
    </source>
</evidence>
<dbReference type="InterPro" id="IPR011989">
    <property type="entry name" value="ARM-like"/>
</dbReference>
<dbReference type="STRING" id="353152.A3FQP3"/>
<dbReference type="VEuPathDB" id="CryptoDB:cgd5_3800"/>
<dbReference type="InterPro" id="IPR039678">
    <property type="entry name" value="CTNNBL1"/>
</dbReference>
<reference evidence="8 9" key="1">
    <citation type="journal article" date="2004" name="Science">
        <title>Complete genome sequence of the apicomplexan, Cryptosporidium parvum.</title>
        <authorList>
            <person name="Abrahamsen M.S."/>
            <person name="Templeton T.J."/>
            <person name="Enomoto S."/>
            <person name="Abrahante J.E."/>
            <person name="Zhu G."/>
            <person name="Lancto C.A."/>
            <person name="Deng M."/>
            <person name="Liu C."/>
            <person name="Widmer G."/>
            <person name="Tzipori S."/>
            <person name="Buck G.A."/>
            <person name="Xu P."/>
            <person name="Bankier A.T."/>
            <person name="Dear P.H."/>
            <person name="Konfortov B.A."/>
            <person name="Spriggs H.F."/>
            <person name="Iyer L."/>
            <person name="Anantharaman V."/>
            <person name="Aravind L."/>
            <person name="Kapur V."/>
        </authorList>
    </citation>
    <scope>NUCLEOTIDE SEQUENCE [LARGE SCALE GENOMIC DNA]</scope>
    <source>
        <strain evidence="9">Iowa II</strain>
    </source>
</reference>
<gene>
    <name evidence="8" type="ORF">cgd5_3800</name>
</gene>
<dbReference type="OrthoDB" id="1898821at2759"/>
<comment type="subcellular location">
    <subcellularLocation>
        <location evidence="1">Nucleus</location>
    </subcellularLocation>
</comment>
<dbReference type="GeneID" id="3372562"/>
<name>A3FQP3_CRYPI</name>
<evidence type="ECO:0000256" key="3">
    <source>
        <dbReference type="ARBA" id="ARBA00022737"/>
    </source>
</evidence>
<keyword evidence="9" id="KW-1185">Reference proteome</keyword>
<dbReference type="GO" id="GO:0005681">
    <property type="term" value="C:spliceosomal complex"/>
    <property type="evidence" value="ECO:0007669"/>
    <property type="project" value="TreeGrafter"/>
</dbReference>
<dbReference type="FunCoup" id="A3FQP3">
    <property type="interactions" value="495"/>
</dbReference>
<dbReference type="Gene3D" id="1.25.10.10">
    <property type="entry name" value="Leucine-rich Repeat Variant"/>
    <property type="match status" value="1"/>
</dbReference>
<accession>A3FQP3</accession>
<evidence type="ECO:0000256" key="1">
    <source>
        <dbReference type="ARBA" id="ARBA00004123"/>
    </source>
</evidence>
<evidence type="ECO:0000256" key="2">
    <source>
        <dbReference type="ARBA" id="ARBA00022553"/>
    </source>
</evidence>
<dbReference type="InParanoid" id="A3FQP3"/>
<feature type="region of interest" description="Disordered" evidence="6">
    <location>
        <begin position="1"/>
        <end position="22"/>
    </location>
</feature>
<keyword evidence="5" id="KW-0539">Nucleus</keyword>
<dbReference type="EMBL" id="AAEE01000010">
    <property type="protein sequence ID" value="EAZ51228.1"/>
    <property type="molecule type" value="Genomic_DNA"/>
</dbReference>
<keyword evidence="4" id="KW-0175">Coiled coil</keyword>
<keyword evidence="2" id="KW-0597">Phosphoprotein</keyword>
<comment type="caution">
    <text evidence="8">The sequence shown here is derived from an EMBL/GenBank/DDBJ whole genome shotgun (WGS) entry which is preliminary data.</text>
</comment>
<evidence type="ECO:0000313" key="8">
    <source>
        <dbReference type="EMBL" id="EAZ51228.1"/>
    </source>
</evidence>
<sequence>MTQDKRTRISAEIEDSEGESSNHKKINIENEQEISEIVQLLKKHIRNFEMEKVYYIFEKINQREIFFKDIEDYLNVNFSKVINECLLGLNIILLPDHDQVIINGLKIKILKLILNILLDISEFQDESSQIGENSNINSIKLKLLLENDLRLSLLKSIKSIEHIYLQTLKADNISKKEDQNFEELISHESELLQESVLETYFQLLESTIEIDPENVSKEFTEFEELFDWLIQILDDEESSIVDEITSLKMEILSIIFQYIKLSQESTIWKKTNKKQFMDKFLVKLANLALRDTEIGGIKEKEFLHNIIDIICNLLFEEEMRKEFCDLQGLELMIKLMKEKTSMRHLSIKVVSFAMLDKGEMNNKFIQM</sequence>
<dbReference type="Proteomes" id="UP000006726">
    <property type="component" value="Chromosome 5"/>
</dbReference>
<dbReference type="PANTHER" id="PTHR14978">
    <property type="entry name" value="BETA-CATENIN-LIKE PROTEIN 1 NUCLEAR ASSOCIATED PROTEIN"/>
    <property type="match status" value="1"/>
</dbReference>
<proteinExistence type="predicted"/>
<dbReference type="KEGG" id="cpv:cgd5_3800"/>
<dbReference type="Pfam" id="PF08216">
    <property type="entry name" value="CTNNBL"/>
    <property type="match status" value="1"/>
</dbReference>
<dbReference type="AlphaFoldDB" id="A3FQP3"/>
<keyword evidence="3" id="KW-0677">Repeat</keyword>
<dbReference type="PANTHER" id="PTHR14978:SF0">
    <property type="entry name" value="BETA-CATENIN-LIKE PROTEIN 1"/>
    <property type="match status" value="1"/>
</dbReference>
<dbReference type="RefSeq" id="XP_001388290.1">
    <property type="nucleotide sequence ID" value="XM_001388253.1"/>
</dbReference>
<evidence type="ECO:0000313" key="9">
    <source>
        <dbReference type="Proteomes" id="UP000006726"/>
    </source>
</evidence>
<protein>
    <recommendedName>
        <fullName evidence="7">Beta-catenin-like protein 1 N-terminal domain-containing protein</fullName>
    </recommendedName>
</protein>
<evidence type="ECO:0000256" key="6">
    <source>
        <dbReference type="SAM" id="MobiDB-lite"/>
    </source>
</evidence>
<feature type="domain" description="Beta-catenin-like protein 1 N-terminal" evidence="7">
    <location>
        <begin position="192"/>
        <end position="367"/>
    </location>
</feature>